<dbReference type="RefSeq" id="WP_068847845.1">
    <property type="nucleotide sequence ID" value="NZ_LYDR01000090.1"/>
</dbReference>
<evidence type="ECO:0000259" key="1">
    <source>
        <dbReference type="Pfam" id="PF12146"/>
    </source>
</evidence>
<dbReference type="Proteomes" id="UP000094828">
    <property type="component" value="Unassembled WGS sequence"/>
</dbReference>
<dbReference type="InterPro" id="IPR000073">
    <property type="entry name" value="AB_hydrolase_1"/>
</dbReference>
<feature type="domain" description="Serine aminopeptidase S33" evidence="1">
    <location>
        <begin position="33"/>
        <end position="262"/>
    </location>
</feature>
<dbReference type="InterPro" id="IPR022742">
    <property type="entry name" value="Hydrolase_4"/>
</dbReference>
<dbReference type="Gene3D" id="3.40.50.1820">
    <property type="entry name" value="alpha/beta hydrolase"/>
    <property type="match status" value="1"/>
</dbReference>
<accession>A0A1C3EDD2</accession>
<dbReference type="STRING" id="1841610.A6X21_22505"/>
<dbReference type="PANTHER" id="PTHR11614">
    <property type="entry name" value="PHOSPHOLIPASE-RELATED"/>
    <property type="match status" value="1"/>
</dbReference>
<proteinExistence type="predicted"/>
<gene>
    <name evidence="2" type="ORF">A6X21_22505</name>
</gene>
<dbReference type="InterPro" id="IPR029058">
    <property type="entry name" value="AB_hydrolase_fold"/>
</dbReference>
<dbReference type="InterPro" id="IPR051044">
    <property type="entry name" value="MAG_DAG_Lipase"/>
</dbReference>
<dbReference type="EMBL" id="LYDR01000090">
    <property type="protein sequence ID" value="ODA31248.1"/>
    <property type="molecule type" value="Genomic_DNA"/>
</dbReference>
<dbReference type="PRINTS" id="PR00111">
    <property type="entry name" value="ABHYDROLASE"/>
</dbReference>
<keyword evidence="3" id="KW-1185">Reference proteome</keyword>
<dbReference type="AlphaFoldDB" id="A0A1C3EDD2"/>
<organism evidence="2 3">
    <name type="scientific">Planctopirus hydrillae</name>
    <dbReference type="NCBI Taxonomy" id="1841610"/>
    <lineage>
        <taxon>Bacteria</taxon>
        <taxon>Pseudomonadati</taxon>
        <taxon>Planctomycetota</taxon>
        <taxon>Planctomycetia</taxon>
        <taxon>Planctomycetales</taxon>
        <taxon>Planctomycetaceae</taxon>
        <taxon>Planctopirus</taxon>
    </lineage>
</organism>
<reference evidence="2 3" key="1">
    <citation type="submission" date="2016-05" db="EMBL/GenBank/DDBJ databases">
        <title>Genomic and physiological characterization of Planctopirus sp. isolated from fresh water lake.</title>
        <authorList>
            <person name="Subhash Y."/>
            <person name="Ramana C."/>
        </authorList>
    </citation>
    <scope>NUCLEOTIDE SEQUENCE [LARGE SCALE GENOMIC DNA]</scope>
    <source>
        <strain evidence="2 3">JC280</strain>
    </source>
</reference>
<dbReference type="Pfam" id="PF12146">
    <property type="entry name" value="Hydrolase_4"/>
    <property type="match status" value="1"/>
</dbReference>
<evidence type="ECO:0000313" key="3">
    <source>
        <dbReference type="Proteomes" id="UP000094828"/>
    </source>
</evidence>
<evidence type="ECO:0000313" key="2">
    <source>
        <dbReference type="EMBL" id="ODA31248.1"/>
    </source>
</evidence>
<dbReference type="SUPFAM" id="SSF53474">
    <property type="entry name" value="alpha/beta-Hydrolases"/>
    <property type="match status" value="1"/>
</dbReference>
<name>A0A1C3EDD2_9PLAN</name>
<comment type="caution">
    <text evidence="2">The sequence shown here is derived from an EMBL/GenBank/DDBJ whole genome shotgun (WGS) entry which is preliminary data.</text>
</comment>
<protein>
    <recommendedName>
        <fullName evidence="1">Serine aminopeptidase S33 domain-containing protein</fullName>
    </recommendedName>
</protein>
<sequence>MNGACWLAEKRGNDGIDLRYRDYRPDRSAGWTTLIVHGVAEHGGRYDHVSRWLLQRGVRVIVPDLRGHGRSGGVRTFVKHFSQYIDDLVLLRKSLELDPHRLMVLGHSMGGLVATRYAQLEPRGLAVLALSSPLLKLQQQISPVTLAMGAICNILAPATRFPTKFRHGQMTKDPLALAKRQSDPFLQKSITARWFFSMKSALQQVHRDASDIRVPVKILQGADDRTVHPSGAQEFLHDLSPGLTAELQYLPQHLHEILQESDWETSLKSFYDFGNEQIAQPSLRHIRPTG</sequence>